<protein>
    <submittedName>
        <fullName evidence="2">Uncharacterized protein</fullName>
    </submittedName>
</protein>
<organism evidence="2 3">
    <name type="scientific">Musa troglodytarum</name>
    <name type="common">fe'i banana</name>
    <dbReference type="NCBI Taxonomy" id="320322"/>
    <lineage>
        <taxon>Eukaryota</taxon>
        <taxon>Viridiplantae</taxon>
        <taxon>Streptophyta</taxon>
        <taxon>Embryophyta</taxon>
        <taxon>Tracheophyta</taxon>
        <taxon>Spermatophyta</taxon>
        <taxon>Magnoliopsida</taxon>
        <taxon>Liliopsida</taxon>
        <taxon>Zingiberales</taxon>
        <taxon>Musaceae</taxon>
        <taxon>Musa</taxon>
    </lineage>
</organism>
<dbReference type="OrthoDB" id="672067at2759"/>
<name>A0A9E7GYP2_9LILI</name>
<reference evidence="2" key="1">
    <citation type="submission" date="2022-05" db="EMBL/GenBank/DDBJ databases">
        <title>The Musa troglodytarum L. genome provides insights into the mechanism of non-climacteric behaviour and enrichment of carotenoids.</title>
        <authorList>
            <person name="Wang J."/>
        </authorList>
    </citation>
    <scope>NUCLEOTIDE SEQUENCE</scope>
    <source>
        <tissue evidence="2">Leaf</tissue>
    </source>
</reference>
<dbReference type="GO" id="GO:0009785">
    <property type="term" value="P:blue light signaling pathway"/>
    <property type="evidence" value="ECO:0007669"/>
    <property type="project" value="InterPro"/>
</dbReference>
<gene>
    <name evidence="2" type="ORF">MUK42_36720</name>
</gene>
<feature type="compositionally biased region" description="Basic and acidic residues" evidence="1">
    <location>
        <begin position="1"/>
        <end position="15"/>
    </location>
</feature>
<keyword evidence="3" id="KW-1185">Reference proteome</keyword>
<dbReference type="AlphaFoldDB" id="A0A9E7GYP2"/>
<evidence type="ECO:0000313" key="2">
    <source>
        <dbReference type="EMBL" id="URE23671.1"/>
    </source>
</evidence>
<dbReference type="InterPro" id="IPR040374">
    <property type="entry name" value="BIC"/>
</dbReference>
<sequence length="185" mass="20413">MEEARGKDVPRRSCDADACSSSVPRTRQGLLMASPRDQPVNPASTSPADGGSGGPRPAASKKARKSLEGCGRERLKRHRVEMAGRVCIPETWGQESLLKDWADRRAFESFMPEAGIRPQGAGRRLSSAAKYVPASWKLRPTDSSFFHGFPWSDMLPESFFLLDRALVFETTHSFLVPKPPSLDRA</sequence>
<evidence type="ECO:0000313" key="3">
    <source>
        <dbReference type="Proteomes" id="UP001055439"/>
    </source>
</evidence>
<feature type="region of interest" description="Disordered" evidence="1">
    <location>
        <begin position="1"/>
        <end position="71"/>
    </location>
</feature>
<dbReference type="EMBL" id="CP097510">
    <property type="protein sequence ID" value="URE23671.1"/>
    <property type="molecule type" value="Genomic_DNA"/>
</dbReference>
<evidence type="ECO:0000256" key="1">
    <source>
        <dbReference type="SAM" id="MobiDB-lite"/>
    </source>
</evidence>
<dbReference type="PANTHER" id="PTHR34207">
    <property type="entry name" value="PROTEIN BIC1"/>
    <property type="match status" value="1"/>
</dbReference>
<accession>A0A9E7GYP2</accession>
<dbReference type="CDD" id="cd22645">
    <property type="entry name" value="BIC1_CID"/>
    <property type="match status" value="1"/>
</dbReference>
<dbReference type="Proteomes" id="UP001055439">
    <property type="component" value="Chromosome 8"/>
</dbReference>
<dbReference type="PANTHER" id="PTHR34207:SF2">
    <property type="entry name" value="PROTEIN BIC1"/>
    <property type="match status" value="1"/>
</dbReference>
<proteinExistence type="predicted"/>